<reference evidence="2" key="1">
    <citation type="submission" date="2022-11" db="UniProtKB">
        <authorList>
            <consortium name="WormBaseParasite"/>
        </authorList>
    </citation>
    <scope>IDENTIFICATION</scope>
</reference>
<proteinExistence type="predicted"/>
<dbReference type="AlphaFoldDB" id="A0A915L216"/>
<dbReference type="WBParaSite" id="nRc.2.0.1.t45113-RA">
    <property type="protein sequence ID" value="nRc.2.0.1.t45113-RA"/>
    <property type="gene ID" value="nRc.2.0.1.g45113"/>
</dbReference>
<protein>
    <submittedName>
        <fullName evidence="2">Uncharacterized protein</fullName>
    </submittedName>
</protein>
<dbReference type="Proteomes" id="UP000887565">
    <property type="component" value="Unplaced"/>
</dbReference>
<name>A0A915L216_ROMCU</name>
<keyword evidence="1" id="KW-1185">Reference proteome</keyword>
<accession>A0A915L216</accession>
<organism evidence="1 2">
    <name type="scientific">Romanomermis culicivorax</name>
    <name type="common">Nematode worm</name>
    <dbReference type="NCBI Taxonomy" id="13658"/>
    <lineage>
        <taxon>Eukaryota</taxon>
        <taxon>Metazoa</taxon>
        <taxon>Ecdysozoa</taxon>
        <taxon>Nematoda</taxon>
        <taxon>Enoplea</taxon>
        <taxon>Dorylaimia</taxon>
        <taxon>Mermithida</taxon>
        <taxon>Mermithoidea</taxon>
        <taxon>Mermithidae</taxon>
        <taxon>Romanomermis</taxon>
    </lineage>
</organism>
<evidence type="ECO:0000313" key="2">
    <source>
        <dbReference type="WBParaSite" id="nRc.2.0.1.t45113-RA"/>
    </source>
</evidence>
<sequence>MCMVHSNSFYKEAYKHGFHRSPPQLTDYISPLQCDTKIQKHLEALKNPLKLVFKVLLPSPPPMDMEPATSLSMYLPPTATSLPPTALMSITATTVTHTTSLPPTALMLVQPTRGAQPSLIITTPPVLGAVPRHNVSNRVCPAKRQVCPITHVSEPWTHHTVLCWQHHVIRPVSILPSSFSHHKPCMRWF</sequence>
<evidence type="ECO:0000313" key="1">
    <source>
        <dbReference type="Proteomes" id="UP000887565"/>
    </source>
</evidence>